<dbReference type="GeneID" id="109591853"/>
<dbReference type="InterPro" id="IPR009448">
    <property type="entry name" value="UDP-g_GGtrans"/>
</dbReference>
<dbReference type="InterPro" id="IPR029044">
    <property type="entry name" value="Nucleotide-diphossugar_trans"/>
</dbReference>
<reference evidence="6" key="1">
    <citation type="journal article" date="2010" name="Nature">
        <title>The Amphimedon queenslandica genome and the evolution of animal complexity.</title>
        <authorList>
            <person name="Srivastava M."/>
            <person name="Simakov O."/>
            <person name="Chapman J."/>
            <person name="Fahey B."/>
            <person name="Gauthier M.E."/>
            <person name="Mitros T."/>
            <person name="Richards G.S."/>
            <person name="Conaco C."/>
            <person name="Dacre M."/>
            <person name="Hellsten U."/>
            <person name="Larroux C."/>
            <person name="Putnam N.H."/>
            <person name="Stanke M."/>
            <person name="Adamska M."/>
            <person name="Darling A."/>
            <person name="Degnan S.M."/>
            <person name="Oakley T.H."/>
            <person name="Plachetzki D.C."/>
            <person name="Zhai Y."/>
            <person name="Adamski M."/>
            <person name="Calcino A."/>
            <person name="Cummins S.F."/>
            <person name="Goodstein D.M."/>
            <person name="Harris C."/>
            <person name="Jackson D.J."/>
            <person name="Leys S.P."/>
            <person name="Shu S."/>
            <person name="Woodcroft B.J."/>
            <person name="Vervoort M."/>
            <person name="Kosik K.S."/>
            <person name="Manning G."/>
            <person name="Degnan B.M."/>
            <person name="Rokhsar D.S."/>
        </authorList>
    </citation>
    <scope>NUCLEOTIDE SEQUENCE [LARGE SCALE GENOMIC DNA]</scope>
</reference>
<dbReference type="PANTHER" id="PTHR11226:SF0">
    <property type="entry name" value="UDP-GLUCOSE:GLYCOPROTEIN GLUCOSYLTRANSFERASE"/>
    <property type="match status" value="1"/>
</dbReference>
<evidence type="ECO:0000256" key="3">
    <source>
        <dbReference type="ARBA" id="ARBA00048456"/>
    </source>
</evidence>
<dbReference type="GO" id="GO:0005783">
    <property type="term" value="C:endoplasmic reticulum"/>
    <property type="evidence" value="ECO:0007669"/>
    <property type="project" value="TreeGrafter"/>
</dbReference>
<dbReference type="SUPFAM" id="SSF53448">
    <property type="entry name" value="Nucleotide-diphospho-sugar transferases"/>
    <property type="match status" value="1"/>
</dbReference>
<accession>A0AAN0K104</accession>
<keyword evidence="6" id="KW-1185">Reference proteome</keyword>
<dbReference type="PANTHER" id="PTHR11226">
    <property type="entry name" value="UDP-GLUCOSE GLYCOPROTEIN:GLUCOSYLTRANSFERASE"/>
    <property type="match status" value="1"/>
</dbReference>
<protein>
    <recommendedName>
        <fullName evidence="4">Glucosyltransferase 24 catalytic domain-containing protein</fullName>
    </recommendedName>
</protein>
<dbReference type="Proteomes" id="UP000007879">
    <property type="component" value="Unassembled WGS sequence"/>
</dbReference>
<feature type="domain" description="Glucosyltransferase 24 catalytic" evidence="4">
    <location>
        <begin position="24"/>
        <end position="109"/>
    </location>
</feature>
<dbReference type="KEGG" id="aqu:109591853"/>
<evidence type="ECO:0000256" key="1">
    <source>
        <dbReference type="ARBA" id="ARBA00001913"/>
    </source>
</evidence>
<dbReference type="GO" id="GO:0018279">
    <property type="term" value="P:protein N-linked glycosylation via asparagine"/>
    <property type="evidence" value="ECO:0007669"/>
    <property type="project" value="TreeGrafter"/>
</dbReference>
<dbReference type="Gene3D" id="3.90.550.10">
    <property type="entry name" value="Spore Coat Polysaccharide Biosynthesis Protein SpsA, Chain A"/>
    <property type="match status" value="1"/>
</dbReference>
<proteinExistence type="predicted"/>
<evidence type="ECO:0000313" key="6">
    <source>
        <dbReference type="Proteomes" id="UP000007879"/>
    </source>
</evidence>
<evidence type="ECO:0000259" key="4">
    <source>
        <dbReference type="Pfam" id="PF18404"/>
    </source>
</evidence>
<comment type="catalytic activity">
    <reaction evidence="3">
        <text>N(4)-(alpha-D-Man-(1-&gt;2)-alpha-D-Man-(1-&gt;2)-alpha-D-Man-(1-&gt;3)-[alpha-D-Man-(1-&gt;2)-alpha-D-Man-(1-&gt;3)-[alpha-D-Man-(1-&gt;2)-alpha-D-Man-(1-&gt;6)]-alpha-D-Man-(1-&gt;6)]-beta-D-Man-(1-&gt;4)-beta-D-GlcNAc-(1-&gt;4)-beta-D-GlcNAc)-L-asparaginyl-[protein] (N-glucan mannose isomer 9A1,2,3B1,2,3) + UDP-alpha-D-glucose = N(4)-(alpha-D-Glc-(1-&gt;3)-alpha-D-Man-(1-&gt;2)-alpha-D-Man-(1-&gt;2)-alpha-D-Man-(1-&gt;3)-[alpha-D-Man-(1-&gt;2)-alpha-D-Man-(1-&gt;3)-[alpha-D-Man-(1-&gt;2)-alpha-D-Man-(1-&gt;6)]-alpha-D-Man-(1-&gt;6)]-beta-D-Man-(1-&gt;4)-beta-D-GlcNAc-(1-&gt;4)-beta-D-GlcNAc)-L-asparaginyl-[protein] + UDP + H(+)</text>
        <dbReference type="Rhea" id="RHEA:61304"/>
        <dbReference type="Rhea" id="RHEA-COMP:14356"/>
        <dbReference type="Rhea" id="RHEA-COMP:14357"/>
        <dbReference type="ChEBI" id="CHEBI:15378"/>
        <dbReference type="ChEBI" id="CHEBI:58223"/>
        <dbReference type="ChEBI" id="CHEBI:58885"/>
        <dbReference type="ChEBI" id="CHEBI:59080"/>
        <dbReference type="ChEBI" id="CHEBI:139493"/>
    </reaction>
</comment>
<dbReference type="RefSeq" id="XP_019863026.1">
    <property type="nucleotide sequence ID" value="XM_020007467.1"/>
</dbReference>
<sequence length="110" mass="13326">MFFVPDDAPIITGYNDTAPTTDTINIFSIASGHLYERFLRIMMLSVLKHTKNPVKFWFLKNYLSPQFKDFIPRMAERYGFEYELVQYKWPRWLHGQTEKQRLIWAWFVLI</sequence>
<evidence type="ECO:0000313" key="5">
    <source>
        <dbReference type="EnsemblMetazoa" id="XP_019863026.1"/>
    </source>
</evidence>
<dbReference type="Pfam" id="PF18404">
    <property type="entry name" value="Glyco_transf_24"/>
    <property type="match status" value="1"/>
</dbReference>
<dbReference type="GO" id="GO:0051082">
    <property type="term" value="F:unfolded protein binding"/>
    <property type="evidence" value="ECO:0007669"/>
    <property type="project" value="TreeGrafter"/>
</dbReference>
<name>A0AAN0K104_AMPQE</name>
<dbReference type="EnsemblMetazoa" id="XM_020007467.1">
    <property type="protein sequence ID" value="XP_019863026.1"/>
    <property type="gene ID" value="LOC109591853"/>
</dbReference>
<dbReference type="GO" id="GO:0036503">
    <property type="term" value="P:ERAD pathway"/>
    <property type="evidence" value="ECO:0007669"/>
    <property type="project" value="TreeGrafter"/>
</dbReference>
<dbReference type="AlphaFoldDB" id="A0AAN0K104"/>
<organism evidence="5 6">
    <name type="scientific">Amphimedon queenslandica</name>
    <name type="common">Sponge</name>
    <dbReference type="NCBI Taxonomy" id="400682"/>
    <lineage>
        <taxon>Eukaryota</taxon>
        <taxon>Metazoa</taxon>
        <taxon>Porifera</taxon>
        <taxon>Demospongiae</taxon>
        <taxon>Heteroscleromorpha</taxon>
        <taxon>Haplosclerida</taxon>
        <taxon>Niphatidae</taxon>
        <taxon>Amphimedon</taxon>
    </lineage>
</organism>
<dbReference type="InterPro" id="IPR040497">
    <property type="entry name" value="Glyco_transf_24"/>
</dbReference>
<reference evidence="5" key="2">
    <citation type="submission" date="2024-06" db="UniProtKB">
        <authorList>
            <consortium name="EnsemblMetazoa"/>
        </authorList>
    </citation>
    <scope>IDENTIFICATION</scope>
</reference>
<comment type="cofactor">
    <cofactor evidence="1">
        <name>Ca(2+)</name>
        <dbReference type="ChEBI" id="CHEBI:29108"/>
    </cofactor>
</comment>
<dbReference type="GO" id="GO:0003980">
    <property type="term" value="F:UDP-glucose:glycoprotein glucosyltransferase activity"/>
    <property type="evidence" value="ECO:0007669"/>
    <property type="project" value="InterPro"/>
</dbReference>
<comment type="function">
    <text evidence="2">Recognizes glycoproteins with minor folding defects. Reglucosylates single N-glycans near the misfolded part of the protein, thus providing quality control for protein folding in the endoplasmic reticulum. Reglucosylated proteins are recognized by calreticulin for recycling to the endoplasmic reticulum and refolding or degradation.</text>
</comment>
<evidence type="ECO:0000256" key="2">
    <source>
        <dbReference type="ARBA" id="ARBA00045874"/>
    </source>
</evidence>